<evidence type="ECO:0000256" key="4">
    <source>
        <dbReference type="PROSITE-ProRule" id="PRU00898"/>
    </source>
</evidence>
<dbReference type="GO" id="GO:0032259">
    <property type="term" value="P:methylation"/>
    <property type="evidence" value="ECO:0007669"/>
    <property type="project" value="UniProtKB-KW"/>
</dbReference>
<dbReference type="PANTHER" id="PTHR13271:SF47">
    <property type="entry name" value="ACTIN-HISTIDINE N-METHYLTRANSFERASE"/>
    <property type="match status" value="1"/>
</dbReference>
<dbReference type="AlphaFoldDB" id="A0A5E4QAW9"/>
<gene>
    <name evidence="5" type="ORF">LSINAPIS_LOCUS7120</name>
</gene>
<dbReference type="InterPro" id="IPR046341">
    <property type="entry name" value="SET_dom_sf"/>
</dbReference>
<dbReference type="GO" id="GO:0016279">
    <property type="term" value="F:protein-lysine N-methyltransferase activity"/>
    <property type="evidence" value="ECO:0007669"/>
    <property type="project" value="TreeGrafter"/>
</dbReference>
<keyword evidence="1 4" id="KW-0489">Methyltransferase</keyword>
<dbReference type="InterPro" id="IPR025785">
    <property type="entry name" value="SETD3"/>
</dbReference>
<evidence type="ECO:0000313" key="6">
    <source>
        <dbReference type="Proteomes" id="UP000324832"/>
    </source>
</evidence>
<keyword evidence="6" id="KW-1185">Reference proteome</keyword>
<dbReference type="EMBL" id="FZQP02002293">
    <property type="protein sequence ID" value="VVC95399.1"/>
    <property type="molecule type" value="Genomic_DNA"/>
</dbReference>
<proteinExistence type="inferred from homology"/>
<evidence type="ECO:0000256" key="2">
    <source>
        <dbReference type="ARBA" id="ARBA00022679"/>
    </source>
</evidence>
<dbReference type="EC" id="2.1.1.85" evidence="4"/>
<protein>
    <recommendedName>
        <fullName evidence="4">protein-histidine N-methyltransferase</fullName>
        <ecNumber evidence="4">2.1.1.85</ecNumber>
    </recommendedName>
</protein>
<name>A0A5E4QAW9_9NEOP</name>
<keyword evidence="2 4" id="KW-0808">Transferase</keyword>
<comment type="catalytic activity">
    <reaction evidence="4">
        <text>L-histidyl-[protein] + S-adenosyl-L-methionine = N(tele)-methyl-L-histidyl-[protein] + S-adenosyl-L-homocysteine + H(+)</text>
        <dbReference type="Rhea" id="RHEA:19369"/>
        <dbReference type="Rhea" id="RHEA-COMP:9745"/>
        <dbReference type="Rhea" id="RHEA-COMP:11600"/>
        <dbReference type="ChEBI" id="CHEBI:15378"/>
        <dbReference type="ChEBI" id="CHEBI:16367"/>
        <dbReference type="ChEBI" id="CHEBI:29979"/>
        <dbReference type="ChEBI" id="CHEBI:57856"/>
        <dbReference type="ChEBI" id="CHEBI:59789"/>
        <dbReference type="EC" id="2.1.1.85"/>
    </reaction>
</comment>
<keyword evidence="3 4" id="KW-0949">S-adenosyl-L-methionine</keyword>
<evidence type="ECO:0000313" key="5">
    <source>
        <dbReference type="EMBL" id="VVC95399.1"/>
    </source>
</evidence>
<dbReference type="PROSITE" id="PS51565">
    <property type="entry name" value="SAM_MT85_SETD3"/>
    <property type="match status" value="1"/>
</dbReference>
<reference evidence="5 6" key="1">
    <citation type="submission" date="2017-07" db="EMBL/GenBank/DDBJ databases">
        <authorList>
            <person name="Talla V."/>
            <person name="Backstrom N."/>
        </authorList>
    </citation>
    <scope>NUCLEOTIDE SEQUENCE [LARGE SCALE GENOMIC DNA]</scope>
</reference>
<dbReference type="GO" id="GO:0018064">
    <property type="term" value="F:protein-L-histidine N-tele-methyltransferase activity"/>
    <property type="evidence" value="ECO:0007669"/>
    <property type="project" value="UniProtKB-EC"/>
</dbReference>
<accession>A0A5E4QAW9</accession>
<organism evidence="5 6">
    <name type="scientific">Leptidea sinapis</name>
    <dbReference type="NCBI Taxonomy" id="189913"/>
    <lineage>
        <taxon>Eukaryota</taxon>
        <taxon>Metazoa</taxon>
        <taxon>Ecdysozoa</taxon>
        <taxon>Arthropoda</taxon>
        <taxon>Hexapoda</taxon>
        <taxon>Insecta</taxon>
        <taxon>Pterygota</taxon>
        <taxon>Neoptera</taxon>
        <taxon>Endopterygota</taxon>
        <taxon>Lepidoptera</taxon>
        <taxon>Glossata</taxon>
        <taxon>Ditrysia</taxon>
        <taxon>Papilionoidea</taxon>
        <taxon>Pieridae</taxon>
        <taxon>Dismorphiinae</taxon>
        <taxon>Leptidea</taxon>
    </lineage>
</organism>
<dbReference type="SUPFAM" id="SSF82199">
    <property type="entry name" value="SET domain"/>
    <property type="match status" value="1"/>
</dbReference>
<evidence type="ECO:0000256" key="3">
    <source>
        <dbReference type="ARBA" id="ARBA00022691"/>
    </source>
</evidence>
<dbReference type="Gene3D" id="3.90.1410.10">
    <property type="entry name" value="set domain protein methyltransferase, domain 1"/>
    <property type="match status" value="1"/>
</dbReference>
<comment type="similarity">
    <text evidence="4">Belongs to the class V-like SAM-binding methyltransferase superfamily. SETD3 actin-histidine methyltransferase family.</text>
</comment>
<evidence type="ECO:0000256" key="1">
    <source>
        <dbReference type="ARBA" id="ARBA00022603"/>
    </source>
</evidence>
<dbReference type="Proteomes" id="UP000324832">
    <property type="component" value="Unassembled WGS sequence"/>
</dbReference>
<dbReference type="PANTHER" id="PTHR13271">
    <property type="entry name" value="UNCHARACTERIZED PUTATIVE METHYLTRANSFERASE"/>
    <property type="match status" value="1"/>
</dbReference>
<dbReference type="InterPro" id="IPR050600">
    <property type="entry name" value="SETD3_SETD6_MTase"/>
</dbReference>
<sequence length="236" mass="27718">MSRKQNSKQKENKLNQIKRRELSILVQKLAKLTSVFYGAEKVTKVWDRHTEIDRILTEIIQLETPYSKQEINSRESSIEKYVSWLEENGAQFEGVAISAFDGYGLGLKALKHFPDESLILTIPEKVMMTEQDAYNSELSGFIKKDLLMQTMSNVSLALFLLLEKSKPDSFWKPYIDNLPEKYSTYAYFWREIFDANTPELKSLRDTFTFENYSYDEECNCCQELKKDYLLRLNSLY</sequence>